<evidence type="ECO:0000256" key="12">
    <source>
        <dbReference type="ARBA" id="ARBA00023012"/>
    </source>
</evidence>
<evidence type="ECO:0000256" key="15">
    <source>
        <dbReference type="PROSITE-ProRule" id="PRU00169"/>
    </source>
</evidence>
<comment type="caution">
    <text evidence="21">The sequence shown here is derived from an EMBL/GenBank/DDBJ whole genome shotgun (WGS) entry which is preliminary data.</text>
</comment>
<dbReference type="Gene3D" id="1.20.120.160">
    <property type="entry name" value="HPT domain"/>
    <property type="match status" value="1"/>
</dbReference>
<dbReference type="PRINTS" id="PR00344">
    <property type="entry name" value="BCTRLSENSOR"/>
</dbReference>
<keyword evidence="5" id="KW-0997">Cell inner membrane</keyword>
<dbReference type="InterPro" id="IPR011006">
    <property type="entry name" value="CheY-like_superfamily"/>
</dbReference>
<keyword evidence="7" id="KW-0808">Transferase</keyword>
<feature type="transmembrane region" description="Helical" evidence="17">
    <location>
        <begin position="119"/>
        <end position="136"/>
    </location>
</feature>
<dbReference type="CDD" id="cd00088">
    <property type="entry name" value="HPT"/>
    <property type="match status" value="1"/>
</dbReference>
<dbReference type="eggNOG" id="COG0642">
    <property type="taxonomic scope" value="Bacteria"/>
</dbReference>
<dbReference type="InterPro" id="IPR036641">
    <property type="entry name" value="HPT_dom_sf"/>
</dbReference>
<dbReference type="InterPro" id="IPR036097">
    <property type="entry name" value="HisK_dim/P_sf"/>
</dbReference>
<keyword evidence="22" id="KW-1185">Reference proteome</keyword>
<name>W7QB94_9ALTE</name>
<dbReference type="InterPro" id="IPR005467">
    <property type="entry name" value="His_kinase_dom"/>
</dbReference>
<sequence>MNLRSVISFFVSEAFAPPLEALFKQQLEQRARSIIAYIYVIGGIVPLLFLLYALSVSSDFFYKVAEPRLIYLAIWLMICLATFTRFAILNLRQSYLIYTFSGVTFVTYINSILMDNQLFSVPSILMFLIGLVIAQIGAKVQLYAGLIAISVPLILISLFDVWSPADIGVMVLLVIWAIISWLAALILEKNNRKLFRYEQALEQSSQEKAALLDKEARANQFKRQFLAHMSHEIRTPLTSILGYSHSYFDQGFSQQQKDNAVKTIHSNSLHLLKIVNDVLDLSKIEAGKLEFEMLEIDIVELLQSIEHSQSRVASEKGVQLTINYQWPLPQYLITDPTRLRQILLNLTSNAIKFTNDKGIVSVRVSFDSKANKLQFSVTDTGIGMDKKSLKQLFTAFNQADSSHSRKFGGTGLGLYISSQLIDKLGGRIAVKSVPGEGSCFSFDIQVTVPEPVNWLNYAPTHTTAKERMNQQVAQYQAKVLLADDHEDNRKLIRYWLEKSGVQVDEAENGEQAVEKALLFDFDLIFLDIQMPHMDGVEALTMIRANGYDIPIIALTANALKQEVDGYLTTGFNDHLAKPVDVEVFQKLLSKYLSDLADEDEPLFDLASEEFQKLVADYKSSLDCELEMVKHARQADNWSLLTKVAHRIKGSAGNFGFSQLTDAAAELEQCLRNNGLNERESLYQNFLNQLQLAIRG</sequence>
<organism evidence="21 22">
    <name type="scientific">Catenovulum agarivorans DS-2</name>
    <dbReference type="NCBI Taxonomy" id="1328313"/>
    <lineage>
        <taxon>Bacteria</taxon>
        <taxon>Pseudomonadati</taxon>
        <taxon>Pseudomonadota</taxon>
        <taxon>Gammaproteobacteria</taxon>
        <taxon>Alteromonadales</taxon>
        <taxon>Alteromonadaceae</taxon>
        <taxon>Catenovulum</taxon>
    </lineage>
</organism>
<dbReference type="Pfam" id="PF00072">
    <property type="entry name" value="Response_reg"/>
    <property type="match status" value="1"/>
</dbReference>
<dbReference type="AlphaFoldDB" id="W7QB94"/>
<feature type="domain" description="HPt" evidence="20">
    <location>
        <begin position="606"/>
        <end position="695"/>
    </location>
</feature>
<dbReference type="PROSITE" id="PS50109">
    <property type="entry name" value="HIS_KIN"/>
    <property type="match status" value="1"/>
</dbReference>
<evidence type="ECO:0000256" key="10">
    <source>
        <dbReference type="ARBA" id="ARBA00022840"/>
    </source>
</evidence>
<evidence type="ECO:0000256" key="1">
    <source>
        <dbReference type="ARBA" id="ARBA00000085"/>
    </source>
</evidence>
<feature type="transmembrane region" description="Helical" evidence="17">
    <location>
        <begin position="167"/>
        <end position="187"/>
    </location>
</feature>
<dbReference type="CDD" id="cd16922">
    <property type="entry name" value="HATPase_EvgS-ArcB-TorS-like"/>
    <property type="match status" value="1"/>
</dbReference>
<evidence type="ECO:0000256" key="9">
    <source>
        <dbReference type="ARBA" id="ARBA00022777"/>
    </source>
</evidence>
<evidence type="ECO:0000256" key="6">
    <source>
        <dbReference type="ARBA" id="ARBA00022553"/>
    </source>
</evidence>
<dbReference type="SUPFAM" id="SSF47226">
    <property type="entry name" value="Histidine-containing phosphotransfer domain, HPT domain"/>
    <property type="match status" value="1"/>
</dbReference>
<dbReference type="SUPFAM" id="SSF55874">
    <property type="entry name" value="ATPase domain of HSP90 chaperone/DNA topoisomerase II/histidine kinase"/>
    <property type="match status" value="1"/>
</dbReference>
<evidence type="ECO:0000256" key="5">
    <source>
        <dbReference type="ARBA" id="ARBA00022519"/>
    </source>
</evidence>
<dbReference type="EC" id="2.7.13.3" evidence="3"/>
<protein>
    <recommendedName>
        <fullName evidence="3">histidine kinase</fullName>
        <ecNumber evidence="3">2.7.13.3</ecNumber>
    </recommendedName>
</protein>
<dbReference type="FunFam" id="3.30.565.10:FF:000010">
    <property type="entry name" value="Sensor histidine kinase RcsC"/>
    <property type="match status" value="1"/>
</dbReference>
<dbReference type="STRING" id="1328313.DS2_13324"/>
<dbReference type="PANTHER" id="PTHR43047:SF72">
    <property type="entry name" value="OSMOSENSING HISTIDINE PROTEIN KINASE SLN1"/>
    <property type="match status" value="1"/>
</dbReference>
<dbReference type="RefSeq" id="WP_051479870.1">
    <property type="nucleotide sequence ID" value="NZ_ARZY01000026.1"/>
</dbReference>
<keyword evidence="10" id="KW-0547">Nucleotide-binding</keyword>
<evidence type="ECO:0000256" key="14">
    <source>
        <dbReference type="PROSITE-ProRule" id="PRU00110"/>
    </source>
</evidence>
<dbReference type="Pfam" id="PF02518">
    <property type="entry name" value="HATPase_c"/>
    <property type="match status" value="1"/>
</dbReference>
<evidence type="ECO:0000256" key="3">
    <source>
        <dbReference type="ARBA" id="ARBA00012438"/>
    </source>
</evidence>
<feature type="domain" description="Histidine kinase" evidence="18">
    <location>
        <begin position="228"/>
        <end position="448"/>
    </location>
</feature>
<evidence type="ECO:0000259" key="18">
    <source>
        <dbReference type="PROSITE" id="PS50109"/>
    </source>
</evidence>
<keyword evidence="13 17" id="KW-0472">Membrane</keyword>
<feature type="modified residue" description="4-aspartylphosphate" evidence="15">
    <location>
        <position position="527"/>
    </location>
</feature>
<keyword evidence="8 17" id="KW-0812">Transmembrane</keyword>
<dbReference type="InterPro" id="IPR008207">
    <property type="entry name" value="Sig_transdc_His_kin_Hpt_dom"/>
</dbReference>
<dbReference type="Gene3D" id="3.30.565.10">
    <property type="entry name" value="Histidine kinase-like ATPase, C-terminal domain"/>
    <property type="match status" value="1"/>
</dbReference>
<dbReference type="PROSITE" id="PS50110">
    <property type="entry name" value="RESPONSE_REGULATORY"/>
    <property type="match status" value="1"/>
</dbReference>
<feature type="transmembrane region" description="Helical" evidence="17">
    <location>
        <begin position="95"/>
        <end position="113"/>
    </location>
</feature>
<dbReference type="OrthoDB" id="9810730at2"/>
<feature type="transmembrane region" description="Helical" evidence="17">
    <location>
        <begin position="143"/>
        <end position="161"/>
    </location>
</feature>
<dbReference type="EMBL" id="ARZY01000026">
    <property type="protein sequence ID" value="EWH09251.1"/>
    <property type="molecule type" value="Genomic_DNA"/>
</dbReference>
<dbReference type="GO" id="GO:0009927">
    <property type="term" value="F:histidine phosphotransfer kinase activity"/>
    <property type="evidence" value="ECO:0007669"/>
    <property type="project" value="TreeGrafter"/>
</dbReference>
<dbReference type="CDD" id="cd17546">
    <property type="entry name" value="REC_hyHK_CKI1_RcsC-like"/>
    <property type="match status" value="1"/>
</dbReference>
<feature type="coiled-coil region" evidence="16">
    <location>
        <begin position="187"/>
        <end position="214"/>
    </location>
</feature>
<evidence type="ECO:0000256" key="16">
    <source>
        <dbReference type="SAM" id="Coils"/>
    </source>
</evidence>
<keyword evidence="11 17" id="KW-1133">Transmembrane helix</keyword>
<proteinExistence type="predicted"/>
<dbReference type="InterPro" id="IPR001789">
    <property type="entry name" value="Sig_transdc_resp-reg_receiver"/>
</dbReference>
<comment type="catalytic activity">
    <reaction evidence="1">
        <text>ATP + protein L-histidine = ADP + protein N-phospho-L-histidine.</text>
        <dbReference type="EC" id="2.7.13.3"/>
    </reaction>
</comment>
<evidence type="ECO:0000313" key="22">
    <source>
        <dbReference type="Proteomes" id="UP000019276"/>
    </source>
</evidence>
<dbReference type="InterPro" id="IPR003594">
    <property type="entry name" value="HATPase_dom"/>
</dbReference>
<evidence type="ECO:0000256" key="2">
    <source>
        <dbReference type="ARBA" id="ARBA00004429"/>
    </source>
</evidence>
<dbReference type="SMART" id="SM00388">
    <property type="entry name" value="HisKA"/>
    <property type="match status" value="1"/>
</dbReference>
<keyword evidence="10" id="KW-0067">ATP-binding</keyword>
<dbReference type="Proteomes" id="UP000019276">
    <property type="component" value="Unassembled WGS sequence"/>
</dbReference>
<dbReference type="InterPro" id="IPR036890">
    <property type="entry name" value="HATPase_C_sf"/>
</dbReference>
<feature type="transmembrane region" description="Helical" evidence="17">
    <location>
        <begin position="69"/>
        <end position="88"/>
    </location>
</feature>
<reference evidence="21 22" key="1">
    <citation type="journal article" date="2014" name="Genome Announc.">
        <title>Draft Genome Sequence of the Agar-Degrading Bacterium Catenovulum sp. Strain DS-2, Isolated from Intestines of Haliotis diversicolor.</title>
        <authorList>
            <person name="Shan D."/>
            <person name="Li X."/>
            <person name="Gu Z."/>
            <person name="Wei G."/>
            <person name="Gao Z."/>
            <person name="Shao Z."/>
        </authorList>
    </citation>
    <scope>NUCLEOTIDE SEQUENCE [LARGE SCALE GENOMIC DNA]</scope>
    <source>
        <strain evidence="21 22">DS-2</strain>
    </source>
</reference>
<accession>W7QB94</accession>
<keyword evidence="4" id="KW-1003">Cell membrane</keyword>
<dbReference type="Gene3D" id="3.40.50.2300">
    <property type="match status" value="1"/>
</dbReference>
<dbReference type="SMART" id="SM00387">
    <property type="entry name" value="HATPase_c"/>
    <property type="match status" value="1"/>
</dbReference>
<evidence type="ECO:0000256" key="13">
    <source>
        <dbReference type="ARBA" id="ARBA00023136"/>
    </source>
</evidence>
<feature type="modified residue" description="Phosphohistidine" evidence="14">
    <location>
        <position position="645"/>
    </location>
</feature>
<evidence type="ECO:0000256" key="11">
    <source>
        <dbReference type="ARBA" id="ARBA00022989"/>
    </source>
</evidence>
<feature type="transmembrane region" description="Helical" evidence="17">
    <location>
        <begin position="34"/>
        <end position="54"/>
    </location>
</feature>
<keyword evidence="6 15" id="KW-0597">Phosphoprotein</keyword>
<gene>
    <name evidence="21" type="ORF">DS2_13324</name>
</gene>
<dbReference type="Pfam" id="PF01627">
    <property type="entry name" value="Hpt"/>
    <property type="match status" value="1"/>
</dbReference>
<dbReference type="GO" id="GO:0005886">
    <property type="term" value="C:plasma membrane"/>
    <property type="evidence" value="ECO:0007669"/>
    <property type="project" value="UniProtKB-SubCell"/>
</dbReference>
<evidence type="ECO:0000259" key="19">
    <source>
        <dbReference type="PROSITE" id="PS50110"/>
    </source>
</evidence>
<dbReference type="CDD" id="cd00082">
    <property type="entry name" value="HisKA"/>
    <property type="match status" value="1"/>
</dbReference>
<dbReference type="SUPFAM" id="SSF47384">
    <property type="entry name" value="Homodimeric domain of signal transducing histidine kinase"/>
    <property type="match status" value="1"/>
</dbReference>
<dbReference type="InterPro" id="IPR004358">
    <property type="entry name" value="Sig_transdc_His_kin-like_C"/>
</dbReference>
<evidence type="ECO:0000256" key="17">
    <source>
        <dbReference type="SAM" id="Phobius"/>
    </source>
</evidence>
<keyword evidence="9 21" id="KW-0418">Kinase</keyword>
<keyword evidence="12" id="KW-0902">Two-component regulatory system</keyword>
<evidence type="ECO:0000256" key="7">
    <source>
        <dbReference type="ARBA" id="ARBA00022679"/>
    </source>
</evidence>
<comment type="subcellular location">
    <subcellularLocation>
        <location evidence="2">Cell inner membrane</location>
        <topology evidence="2">Multi-pass membrane protein</topology>
    </subcellularLocation>
</comment>
<dbReference type="Gene3D" id="1.10.287.130">
    <property type="match status" value="1"/>
</dbReference>
<keyword evidence="16" id="KW-0175">Coiled coil</keyword>
<dbReference type="InterPro" id="IPR003661">
    <property type="entry name" value="HisK_dim/P_dom"/>
</dbReference>
<dbReference type="SUPFAM" id="SSF52172">
    <property type="entry name" value="CheY-like"/>
    <property type="match status" value="1"/>
</dbReference>
<dbReference type="GO" id="GO:0000155">
    <property type="term" value="F:phosphorelay sensor kinase activity"/>
    <property type="evidence" value="ECO:0007669"/>
    <property type="project" value="InterPro"/>
</dbReference>
<evidence type="ECO:0000256" key="8">
    <source>
        <dbReference type="ARBA" id="ARBA00022692"/>
    </source>
</evidence>
<evidence type="ECO:0000259" key="20">
    <source>
        <dbReference type="PROSITE" id="PS50894"/>
    </source>
</evidence>
<dbReference type="PROSITE" id="PS50894">
    <property type="entry name" value="HPT"/>
    <property type="match status" value="1"/>
</dbReference>
<feature type="domain" description="Response regulatory" evidence="19">
    <location>
        <begin position="478"/>
        <end position="592"/>
    </location>
</feature>
<evidence type="ECO:0000256" key="4">
    <source>
        <dbReference type="ARBA" id="ARBA00022475"/>
    </source>
</evidence>
<dbReference type="SMART" id="SM00073">
    <property type="entry name" value="HPT"/>
    <property type="match status" value="1"/>
</dbReference>
<dbReference type="Pfam" id="PF00512">
    <property type="entry name" value="HisKA"/>
    <property type="match status" value="1"/>
</dbReference>
<evidence type="ECO:0000313" key="21">
    <source>
        <dbReference type="EMBL" id="EWH09251.1"/>
    </source>
</evidence>
<dbReference type="SMART" id="SM00448">
    <property type="entry name" value="REC"/>
    <property type="match status" value="1"/>
</dbReference>
<dbReference type="PANTHER" id="PTHR43047">
    <property type="entry name" value="TWO-COMPONENT HISTIDINE PROTEIN KINASE"/>
    <property type="match status" value="1"/>
</dbReference>